<feature type="binding site" evidence="3">
    <location>
        <position position="8"/>
    </location>
    <ligand>
        <name>a divalent metal cation</name>
        <dbReference type="ChEBI" id="CHEBI:60240"/>
        <label>1</label>
    </ligand>
</feature>
<dbReference type="CDD" id="cd01310">
    <property type="entry name" value="TatD_DNAse"/>
    <property type="match status" value="1"/>
</dbReference>
<feature type="binding site" evidence="3">
    <location>
        <position position="6"/>
    </location>
    <ligand>
        <name>a divalent metal cation</name>
        <dbReference type="ChEBI" id="CHEBI:60240"/>
        <label>1</label>
    </ligand>
</feature>
<keyword evidence="1 3" id="KW-0479">Metal-binding</keyword>
<evidence type="ECO:0000313" key="5">
    <source>
        <dbReference type="Proteomes" id="UP000050833"/>
    </source>
</evidence>
<comment type="caution">
    <text evidence="4">The sequence shown here is derived from an EMBL/GenBank/DDBJ whole genome shotgun (WGS) entry which is preliminary data.</text>
</comment>
<protein>
    <submittedName>
        <fullName evidence="4">Hydrolase TatD</fullName>
    </submittedName>
</protein>
<dbReference type="EMBL" id="LLKB01000007">
    <property type="protein sequence ID" value="KQC84130.1"/>
    <property type="molecule type" value="Genomic_DNA"/>
</dbReference>
<dbReference type="InterPro" id="IPR032466">
    <property type="entry name" value="Metal_Hydrolase"/>
</dbReference>
<sequence>MIFDTHAHYDDERFDEDREELLFSLKNKGIGTVVNVGASVASTKKTFEIVKKYDFMYGAVGIHPEDVERLDESHMEWLKSLATDEKIVAIGEIGLDYHYDEPEREVQKKWFARQLDLAYELDMPIIIHSRDAAADTLDIMKAHHGDELNGVIHCFSYSPEMAQIYLDMGYYLGIGGVVTFKNSKKLKEVVKMTPLERIVLETDCPYLTPEPHRGKRNDSSYLKYVVECISKLKGISAEKIIKTTCENAVKMYRIK</sequence>
<dbReference type="SUPFAM" id="SSF51556">
    <property type="entry name" value="Metallo-dependent hydrolases"/>
    <property type="match status" value="1"/>
</dbReference>
<dbReference type="AlphaFoldDB" id="A0AAW3JPK5"/>
<dbReference type="Gene3D" id="3.20.20.140">
    <property type="entry name" value="Metal-dependent hydrolases"/>
    <property type="match status" value="1"/>
</dbReference>
<gene>
    <name evidence="4" type="ORF">APZ18_14585</name>
</gene>
<dbReference type="InterPro" id="IPR015991">
    <property type="entry name" value="TatD/YcfH-like"/>
</dbReference>
<dbReference type="PANTHER" id="PTHR46124">
    <property type="entry name" value="D-AMINOACYL-TRNA DEACYLASE"/>
    <property type="match status" value="1"/>
</dbReference>
<accession>A0AAW3JPK5</accession>
<evidence type="ECO:0000313" key="4">
    <source>
        <dbReference type="EMBL" id="KQC84130.1"/>
    </source>
</evidence>
<evidence type="ECO:0000256" key="3">
    <source>
        <dbReference type="PIRSR" id="PIRSR005902-1"/>
    </source>
</evidence>
<keyword evidence="2 4" id="KW-0378">Hydrolase</keyword>
<dbReference type="Pfam" id="PF01026">
    <property type="entry name" value="TatD_DNase"/>
    <property type="match status" value="1"/>
</dbReference>
<dbReference type="GO" id="GO:0005829">
    <property type="term" value="C:cytosol"/>
    <property type="evidence" value="ECO:0007669"/>
    <property type="project" value="TreeGrafter"/>
</dbReference>
<dbReference type="PANTHER" id="PTHR46124:SF2">
    <property type="entry name" value="D-AMINOACYL-TRNA DEACYLASE"/>
    <property type="match status" value="1"/>
</dbReference>
<reference evidence="4 5" key="1">
    <citation type="submission" date="2015-10" db="EMBL/GenBank/DDBJ databases">
        <title>Butyribacter intestini gen. nov., sp. nov., a butyric acid-producing bacterium of the family Lachnospiraceae isolated from the human faeces.</title>
        <authorList>
            <person name="Zou Y."/>
            <person name="Xue W."/>
            <person name="Luo G."/>
            <person name="Lv M."/>
        </authorList>
    </citation>
    <scope>NUCLEOTIDE SEQUENCE [LARGE SCALE GENOMIC DNA]</scope>
    <source>
        <strain evidence="4 5">TF01-11</strain>
    </source>
</reference>
<feature type="binding site" evidence="3">
    <location>
        <position position="153"/>
    </location>
    <ligand>
        <name>a divalent metal cation</name>
        <dbReference type="ChEBI" id="CHEBI:60240"/>
        <label>2</label>
    </ligand>
</feature>
<organism evidence="4 5">
    <name type="scientific">Butyribacter intestini</name>
    <dbReference type="NCBI Taxonomy" id="1703332"/>
    <lineage>
        <taxon>Bacteria</taxon>
        <taxon>Bacillati</taxon>
        <taxon>Bacillota</taxon>
        <taxon>Clostridia</taxon>
        <taxon>Lachnospirales</taxon>
        <taxon>Lachnospiraceae</taxon>
        <taxon>Butyribacter</taxon>
    </lineage>
</organism>
<dbReference type="GO" id="GO:0004536">
    <property type="term" value="F:DNA nuclease activity"/>
    <property type="evidence" value="ECO:0007669"/>
    <property type="project" value="InterPro"/>
</dbReference>
<dbReference type="Proteomes" id="UP000050833">
    <property type="component" value="Unassembled WGS sequence"/>
</dbReference>
<dbReference type="PROSITE" id="PS01091">
    <property type="entry name" value="TATD_3"/>
    <property type="match status" value="1"/>
</dbReference>
<evidence type="ECO:0000256" key="1">
    <source>
        <dbReference type="ARBA" id="ARBA00022723"/>
    </source>
</evidence>
<evidence type="ECO:0000256" key="2">
    <source>
        <dbReference type="ARBA" id="ARBA00022801"/>
    </source>
</evidence>
<dbReference type="NCBIfam" id="TIGR00010">
    <property type="entry name" value="YchF/TatD family DNA exonuclease"/>
    <property type="match status" value="1"/>
</dbReference>
<name>A0AAW3JPK5_9FIRM</name>
<dbReference type="FunFam" id="3.20.20.140:FF:000005">
    <property type="entry name" value="TatD family hydrolase"/>
    <property type="match status" value="1"/>
</dbReference>
<dbReference type="GO" id="GO:0046872">
    <property type="term" value="F:metal ion binding"/>
    <property type="evidence" value="ECO:0007669"/>
    <property type="project" value="UniProtKB-KW"/>
</dbReference>
<dbReference type="RefSeq" id="WP_055946387.1">
    <property type="nucleotide sequence ID" value="NZ_LLKB01000007.1"/>
</dbReference>
<feature type="binding site" evidence="3">
    <location>
        <position position="203"/>
    </location>
    <ligand>
        <name>a divalent metal cation</name>
        <dbReference type="ChEBI" id="CHEBI:60240"/>
        <label>1</label>
    </ligand>
</feature>
<proteinExistence type="predicted"/>
<dbReference type="GO" id="GO:0016788">
    <property type="term" value="F:hydrolase activity, acting on ester bonds"/>
    <property type="evidence" value="ECO:0007669"/>
    <property type="project" value="InterPro"/>
</dbReference>
<dbReference type="InterPro" id="IPR001130">
    <property type="entry name" value="TatD-like"/>
</dbReference>
<dbReference type="InterPro" id="IPR018228">
    <property type="entry name" value="DNase_TatD-rel_CS"/>
</dbReference>
<keyword evidence="5" id="KW-1185">Reference proteome</keyword>
<feature type="binding site" evidence="3">
    <location>
        <position position="92"/>
    </location>
    <ligand>
        <name>a divalent metal cation</name>
        <dbReference type="ChEBI" id="CHEBI:60240"/>
        <label>1</label>
    </ligand>
</feature>
<dbReference type="PIRSF" id="PIRSF005902">
    <property type="entry name" value="DNase_TatD"/>
    <property type="match status" value="1"/>
</dbReference>
<feature type="binding site" evidence="3">
    <location>
        <position position="128"/>
    </location>
    <ligand>
        <name>a divalent metal cation</name>
        <dbReference type="ChEBI" id="CHEBI:60240"/>
        <label>2</label>
    </ligand>
</feature>